<comment type="similarity">
    <text evidence="1">Belongs to the TRAFAC class myosin-kinesin ATPase superfamily. Kinesin family.</text>
</comment>
<dbReference type="GO" id="GO:0016887">
    <property type="term" value="F:ATP hydrolysis activity"/>
    <property type="evidence" value="ECO:0007669"/>
    <property type="project" value="TreeGrafter"/>
</dbReference>
<dbReference type="InterPro" id="IPR036961">
    <property type="entry name" value="Kinesin_motor_dom_sf"/>
</dbReference>
<feature type="binding site" evidence="1">
    <location>
        <begin position="105"/>
        <end position="112"/>
    </location>
    <ligand>
        <name>ATP</name>
        <dbReference type="ChEBI" id="CHEBI:30616"/>
    </ligand>
</feature>
<dbReference type="OrthoDB" id="3176171at2759"/>
<dbReference type="PRINTS" id="PR00380">
    <property type="entry name" value="KINESINHEAVY"/>
</dbReference>
<dbReference type="GO" id="GO:0005874">
    <property type="term" value="C:microtubule"/>
    <property type="evidence" value="ECO:0007669"/>
    <property type="project" value="TreeGrafter"/>
</dbReference>
<feature type="domain" description="Kinesin motor" evidence="3">
    <location>
        <begin position="34"/>
        <end position="372"/>
    </location>
</feature>
<dbReference type="EMBL" id="HE580269">
    <property type="protein sequence ID" value="CCD23709.1"/>
    <property type="molecule type" value="Genomic_DNA"/>
</dbReference>
<feature type="coiled-coil region" evidence="2">
    <location>
        <begin position="491"/>
        <end position="567"/>
    </location>
</feature>
<proteinExistence type="inferred from homology"/>
<dbReference type="OMA" id="DMNVEHE"/>
<dbReference type="eggNOG" id="KOG0240">
    <property type="taxonomic scope" value="Eukaryota"/>
</dbReference>
<dbReference type="GO" id="GO:0008574">
    <property type="term" value="F:plus-end-directed microtubule motor activity"/>
    <property type="evidence" value="ECO:0007669"/>
    <property type="project" value="TreeGrafter"/>
</dbReference>
<keyword evidence="2" id="KW-0175">Coiled coil</keyword>
<name>G0W7E8_NAUDC</name>
<dbReference type="GO" id="GO:0008017">
    <property type="term" value="F:microtubule binding"/>
    <property type="evidence" value="ECO:0007669"/>
    <property type="project" value="InterPro"/>
</dbReference>
<gene>
    <name evidence="4" type="primary">NDAI0C00480</name>
    <name evidence="4" type="ordered locus">NDAI_0C00480</name>
</gene>
<evidence type="ECO:0000256" key="1">
    <source>
        <dbReference type="PROSITE-ProRule" id="PRU00283"/>
    </source>
</evidence>
<dbReference type="GO" id="GO:0005871">
    <property type="term" value="C:kinesin complex"/>
    <property type="evidence" value="ECO:0007669"/>
    <property type="project" value="TreeGrafter"/>
</dbReference>
<evidence type="ECO:0000313" key="4">
    <source>
        <dbReference type="EMBL" id="CCD23709.1"/>
    </source>
</evidence>
<dbReference type="GeneID" id="11496684"/>
<evidence type="ECO:0000313" key="5">
    <source>
        <dbReference type="Proteomes" id="UP000000689"/>
    </source>
</evidence>
<dbReference type="RefSeq" id="XP_003668952.1">
    <property type="nucleotide sequence ID" value="XM_003668904.1"/>
</dbReference>
<dbReference type="AlphaFoldDB" id="G0W7E8"/>
<dbReference type="HOGENOM" id="CLU_456406_0_0_1"/>
<dbReference type="PANTHER" id="PTHR24115:SF9">
    <property type="entry name" value="KINESIN HEAVY CHAIN"/>
    <property type="match status" value="1"/>
</dbReference>
<reference evidence="4 5" key="1">
    <citation type="journal article" date="2011" name="Proc. Natl. Acad. Sci. U.S.A.">
        <title>Evolutionary erosion of yeast sex chromosomes by mating-type switching accidents.</title>
        <authorList>
            <person name="Gordon J.L."/>
            <person name="Armisen D."/>
            <person name="Proux-Wera E."/>
            <person name="Oheigeartaigh S.S."/>
            <person name="Byrne K.P."/>
            <person name="Wolfe K.H."/>
        </authorList>
    </citation>
    <scope>NUCLEOTIDE SEQUENCE [LARGE SCALE GENOMIC DNA]</scope>
    <source>
        <strain evidence="5">ATCC 10597 / BCRC 20456 / CBS 421 / NBRC 0211 / NRRL Y-12639</strain>
    </source>
</reference>
<dbReference type="GO" id="GO:0005524">
    <property type="term" value="F:ATP binding"/>
    <property type="evidence" value="ECO:0007669"/>
    <property type="project" value="UniProtKB-UniRule"/>
</dbReference>
<dbReference type="Pfam" id="PF00225">
    <property type="entry name" value="Kinesin"/>
    <property type="match status" value="1"/>
</dbReference>
<dbReference type="InterPro" id="IPR001752">
    <property type="entry name" value="Kinesin_motor_dom"/>
</dbReference>
<dbReference type="STRING" id="1071378.G0W7E8"/>
<organism evidence="4 5">
    <name type="scientific">Naumovozyma dairenensis (strain ATCC 10597 / BCRC 20456 / CBS 421 / NBRC 0211 / NRRL Y-12639)</name>
    <name type="common">Saccharomyces dairenensis</name>
    <dbReference type="NCBI Taxonomy" id="1071378"/>
    <lineage>
        <taxon>Eukaryota</taxon>
        <taxon>Fungi</taxon>
        <taxon>Dikarya</taxon>
        <taxon>Ascomycota</taxon>
        <taxon>Saccharomycotina</taxon>
        <taxon>Saccharomycetes</taxon>
        <taxon>Saccharomycetales</taxon>
        <taxon>Saccharomycetaceae</taxon>
        <taxon>Naumovozyma</taxon>
    </lineage>
</organism>
<dbReference type="Proteomes" id="UP000000689">
    <property type="component" value="Chromosome 3"/>
</dbReference>
<accession>G0W7E8</accession>
<evidence type="ECO:0000256" key="2">
    <source>
        <dbReference type="SAM" id="Coils"/>
    </source>
</evidence>
<evidence type="ECO:0000259" key="3">
    <source>
        <dbReference type="PROSITE" id="PS50067"/>
    </source>
</evidence>
<dbReference type="GO" id="GO:0007018">
    <property type="term" value="P:microtubule-based movement"/>
    <property type="evidence" value="ECO:0007669"/>
    <property type="project" value="InterPro"/>
</dbReference>
<keyword evidence="1" id="KW-0547">Nucleotide-binding</keyword>
<sequence>MYWNLTAPKATKPTTITLNTPNDSPFQQYKETEPIRVVLNLSSLKANQQDAFICDSNDKNTLKLDSQDFKFDNIFPTNSEQNEMLTVSTIKDLFDGYNQSFITYGKSNSGKSDTLFNEKDGLIRLLFEQLFKKVQSLTADNNNNNTREGNNILTFNFSLSMMEIFSSEKIYDLLSNEYTKDNPILKSLKVHQHDIIENGIKGDKHVKNLSHIQIASLDDLQKWFKIGCQRSSAIINAGTAKEKRSNSIIISKIHLEQVNPKDQLYKLSTLSFIDLYGIDKFTKKDIQLTNDEMKKLNTLMSSFQNLITTLSDPKSLPYTSSLYKDSALNKILQDYIGGNSKTTFIIPFPSPSIIQHEELIEMLKFAMGLKSIKNPLIMNVFGLNLQKQMLLFIKSSKLREENCQTKINYLQSELALKNKLLEPVATDHHEENYNDESSCSDKETIMKLKLKIESLEQVLEHISTSENPKSKTETNEHDELLKKLMDKCEDVAKLQVEIEAEKNTNSKLKQDLKYSASKQHALETMNLKLLEQLQNQEKECKELLISEERLKRELASAENLKNSKAERIVILERAIKDYRAFEKQNTILDATRIYNHTT</sequence>
<dbReference type="InterPro" id="IPR027417">
    <property type="entry name" value="P-loop_NTPase"/>
</dbReference>
<keyword evidence="1" id="KW-0505">Motor protein</keyword>
<dbReference type="KEGG" id="ndi:NDAI_0C00480"/>
<dbReference type="SMART" id="SM00129">
    <property type="entry name" value="KISc"/>
    <property type="match status" value="1"/>
</dbReference>
<protein>
    <recommendedName>
        <fullName evidence="3">Kinesin motor domain-containing protein</fullName>
    </recommendedName>
</protein>
<keyword evidence="1" id="KW-0067">ATP-binding</keyword>
<dbReference type="InterPro" id="IPR027640">
    <property type="entry name" value="Kinesin-like_fam"/>
</dbReference>
<dbReference type="Gene3D" id="3.40.850.10">
    <property type="entry name" value="Kinesin motor domain"/>
    <property type="match status" value="1"/>
</dbReference>
<dbReference type="GO" id="GO:0030705">
    <property type="term" value="P:cytoskeleton-dependent intracellular transport"/>
    <property type="evidence" value="ECO:0007669"/>
    <property type="project" value="TreeGrafter"/>
</dbReference>
<dbReference type="PANTHER" id="PTHR24115">
    <property type="entry name" value="KINESIN-RELATED"/>
    <property type="match status" value="1"/>
</dbReference>
<keyword evidence="5" id="KW-1185">Reference proteome</keyword>
<dbReference type="SUPFAM" id="SSF52540">
    <property type="entry name" value="P-loop containing nucleoside triphosphate hydrolases"/>
    <property type="match status" value="1"/>
</dbReference>
<dbReference type="PROSITE" id="PS50067">
    <property type="entry name" value="KINESIN_MOTOR_2"/>
    <property type="match status" value="1"/>
</dbReference>